<name>A0A4Z0VWN9_9BACT</name>
<evidence type="ECO:0000256" key="5">
    <source>
        <dbReference type="ARBA" id="ARBA00022989"/>
    </source>
</evidence>
<feature type="transmembrane region" description="Helical" evidence="8">
    <location>
        <begin position="86"/>
        <end position="107"/>
    </location>
</feature>
<reference evidence="10 11" key="1">
    <citation type="submission" date="2019-04" db="EMBL/GenBank/DDBJ databases">
        <title>Draft genome sequence data and analysis of a Fermenting Bacterium, Geotoga petraea strain HO-Geo1, isolated from heavy-oil petroleum reservoir in Russia.</title>
        <authorList>
            <person name="Grouzdev D.S."/>
            <person name="Semenova E.M."/>
            <person name="Sokolova D.S."/>
            <person name="Tourova T.P."/>
            <person name="Poltaraus A.B."/>
            <person name="Nazina T.N."/>
        </authorList>
    </citation>
    <scope>NUCLEOTIDE SEQUENCE [LARGE SCALE GENOMIC DNA]</scope>
    <source>
        <strain evidence="10 11">HO-Geo1</strain>
    </source>
</reference>
<comment type="pathway">
    <text evidence="8">Protein modification; lipoprotein biosynthesis (N-acyl transfer).</text>
</comment>
<feature type="transmembrane region" description="Helical" evidence="8">
    <location>
        <begin position="12"/>
        <end position="34"/>
    </location>
</feature>
<comment type="caution">
    <text evidence="10">The sequence shown here is derived from an EMBL/GenBank/DDBJ whole genome shotgun (WGS) entry which is preliminary data.</text>
</comment>
<dbReference type="OrthoDB" id="9811121at2"/>
<dbReference type="InterPro" id="IPR003010">
    <property type="entry name" value="C-N_Hydrolase"/>
</dbReference>
<dbReference type="NCBIfam" id="TIGR00546">
    <property type="entry name" value="lnt"/>
    <property type="match status" value="1"/>
</dbReference>
<dbReference type="GO" id="GO:0042158">
    <property type="term" value="P:lipoprotein biosynthetic process"/>
    <property type="evidence" value="ECO:0007669"/>
    <property type="project" value="UniProtKB-UniRule"/>
</dbReference>
<comment type="subcellular location">
    <subcellularLocation>
        <location evidence="1 8">Cell membrane</location>
        <topology evidence="1 8">Multi-pass membrane protein</topology>
    </subcellularLocation>
</comment>
<dbReference type="UniPathway" id="UPA00666"/>
<proteinExistence type="inferred from homology"/>
<organism evidence="10 11">
    <name type="scientific">Geotoga petraea</name>
    <dbReference type="NCBI Taxonomy" id="28234"/>
    <lineage>
        <taxon>Bacteria</taxon>
        <taxon>Thermotogati</taxon>
        <taxon>Thermotogota</taxon>
        <taxon>Thermotogae</taxon>
        <taxon>Petrotogales</taxon>
        <taxon>Petrotogaceae</taxon>
        <taxon>Geotoga</taxon>
    </lineage>
</organism>
<comment type="catalytic activity">
    <reaction evidence="8">
        <text>N-terminal S-1,2-diacyl-sn-glyceryl-L-cysteinyl-[lipoprotein] + a glycerophospholipid = N-acyl-S-1,2-diacyl-sn-glyceryl-L-cysteinyl-[lipoprotein] + a 2-acyl-sn-glycero-3-phospholipid + H(+)</text>
        <dbReference type="Rhea" id="RHEA:48228"/>
        <dbReference type="Rhea" id="RHEA-COMP:14681"/>
        <dbReference type="Rhea" id="RHEA-COMP:14684"/>
        <dbReference type="ChEBI" id="CHEBI:15378"/>
        <dbReference type="ChEBI" id="CHEBI:136912"/>
        <dbReference type="ChEBI" id="CHEBI:140656"/>
        <dbReference type="ChEBI" id="CHEBI:140657"/>
        <dbReference type="ChEBI" id="CHEBI:140660"/>
        <dbReference type="EC" id="2.3.1.269"/>
    </reaction>
</comment>
<evidence type="ECO:0000313" key="10">
    <source>
        <dbReference type="EMBL" id="TGG87003.1"/>
    </source>
</evidence>
<dbReference type="Proteomes" id="UP000297288">
    <property type="component" value="Unassembled WGS sequence"/>
</dbReference>
<dbReference type="InterPro" id="IPR004563">
    <property type="entry name" value="Apolipo_AcylTrfase"/>
</dbReference>
<feature type="domain" description="CN hydrolase" evidence="9">
    <location>
        <begin position="222"/>
        <end position="463"/>
    </location>
</feature>
<dbReference type="PANTHER" id="PTHR38686:SF1">
    <property type="entry name" value="APOLIPOPROTEIN N-ACYLTRANSFERASE"/>
    <property type="match status" value="1"/>
</dbReference>
<dbReference type="EC" id="2.3.1.269" evidence="8"/>
<dbReference type="SUPFAM" id="SSF56317">
    <property type="entry name" value="Carbon-nitrogen hydrolase"/>
    <property type="match status" value="1"/>
</dbReference>
<dbReference type="CDD" id="cd07571">
    <property type="entry name" value="ALP_N-acyl_transferase"/>
    <property type="match status" value="1"/>
</dbReference>
<evidence type="ECO:0000256" key="1">
    <source>
        <dbReference type="ARBA" id="ARBA00004651"/>
    </source>
</evidence>
<evidence type="ECO:0000256" key="4">
    <source>
        <dbReference type="ARBA" id="ARBA00022692"/>
    </source>
</evidence>
<dbReference type="PROSITE" id="PS50263">
    <property type="entry name" value="CN_HYDROLASE"/>
    <property type="match status" value="1"/>
</dbReference>
<feature type="transmembrane region" description="Helical" evidence="8">
    <location>
        <begin position="156"/>
        <end position="178"/>
    </location>
</feature>
<dbReference type="Pfam" id="PF20154">
    <property type="entry name" value="LNT_N"/>
    <property type="match status" value="1"/>
</dbReference>
<dbReference type="PANTHER" id="PTHR38686">
    <property type="entry name" value="APOLIPOPROTEIN N-ACYLTRANSFERASE"/>
    <property type="match status" value="1"/>
</dbReference>
<keyword evidence="2 8" id="KW-1003">Cell membrane</keyword>
<keyword evidence="7 8" id="KW-0012">Acyltransferase</keyword>
<evidence type="ECO:0000256" key="7">
    <source>
        <dbReference type="ARBA" id="ARBA00023315"/>
    </source>
</evidence>
<dbReference type="EMBL" id="SRME01000006">
    <property type="protein sequence ID" value="TGG87003.1"/>
    <property type="molecule type" value="Genomic_DNA"/>
</dbReference>
<evidence type="ECO:0000256" key="2">
    <source>
        <dbReference type="ARBA" id="ARBA00022475"/>
    </source>
</evidence>
<comment type="similarity">
    <text evidence="8">Belongs to the CN hydrolase family. Apolipoprotein N-acyltransferase subfamily.</text>
</comment>
<dbReference type="GO" id="GO:0005886">
    <property type="term" value="C:plasma membrane"/>
    <property type="evidence" value="ECO:0007669"/>
    <property type="project" value="UniProtKB-SubCell"/>
</dbReference>
<keyword evidence="10" id="KW-0449">Lipoprotein</keyword>
<evidence type="ECO:0000256" key="3">
    <source>
        <dbReference type="ARBA" id="ARBA00022679"/>
    </source>
</evidence>
<evidence type="ECO:0000256" key="6">
    <source>
        <dbReference type="ARBA" id="ARBA00023136"/>
    </source>
</evidence>
<keyword evidence="4 8" id="KW-0812">Transmembrane</keyword>
<evidence type="ECO:0000313" key="11">
    <source>
        <dbReference type="Proteomes" id="UP000297288"/>
    </source>
</evidence>
<dbReference type="GO" id="GO:0016410">
    <property type="term" value="F:N-acyltransferase activity"/>
    <property type="evidence" value="ECO:0007669"/>
    <property type="project" value="UniProtKB-UniRule"/>
</dbReference>
<dbReference type="Gene3D" id="3.60.110.10">
    <property type="entry name" value="Carbon-nitrogen hydrolase"/>
    <property type="match status" value="1"/>
</dbReference>
<sequence length="491" mass="56356">MIYLLTLLSGVLTGLAMPGNLFSFLIWGSLIFFLKNLDNSKRTLDRFLHTFIFAFSMLFTTLWWQLPVLSKNIPDILGSYSSFMGVLGFIGEILLLSLPYLLIWLLTEIFNRKFRETSFWNKVLFYSFAYTSAEILKDFGDLAFSGGSLGYAIWDHVGLIQLASIFGYLGLTFLIVFVNSFLAFDKSKYWFYKLPIVLSVLFILNFSIERFIPIENIEKDPLKITAVQTNESQEIKYNVNSWKSYVDFSDKLRQAEKTNSDLVIFSESTFMEDITKNEVYDAFKINVKDIGKDVILGFPKSEAGEYYNTAWYFDEQANLVDSYNKIGLTPFAEFLPYEFIFDNFASFKLLRFYERGSEPGVFDVNGDKLGVQICFETYFSEISNSQVKNGAEALISITNDGWFGTKTGLTQHFTQGIFRAVENRRDFVQVSNTGFTGHVDKYGRVVKAIAPFQEEITTFEINKNDGKTIYFHIKEILKLLILIAALIFAIL</sequence>
<dbReference type="Pfam" id="PF00795">
    <property type="entry name" value="CN_hydrolase"/>
    <property type="match status" value="1"/>
</dbReference>
<dbReference type="HAMAP" id="MF_01148">
    <property type="entry name" value="Lnt"/>
    <property type="match status" value="1"/>
</dbReference>
<keyword evidence="5 8" id="KW-1133">Transmembrane helix</keyword>
<keyword evidence="3 8" id="KW-0808">Transferase</keyword>
<gene>
    <name evidence="8 10" type="primary">lnt</name>
    <name evidence="10" type="ORF">E4650_09115</name>
</gene>
<accession>A0A4Z0VWN9</accession>
<protein>
    <recommendedName>
        <fullName evidence="8">Apolipoprotein N-acyltransferase</fullName>
        <shortName evidence="8">ALP N-acyltransferase</shortName>
        <ecNumber evidence="8">2.3.1.269</ecNumber>
    </recommendedName>
</protein>
<evidence type="ECO:0000256" key="8">
    <source>
        <dbReference type="HAMAP-Rule" id="MF_01148"/>
    </source>
</evidence>
<dbReference type="AlphaFoldDB" id="A0A4Z0VWN9"/>
<keyword evidence="6 8" id="KW-0472">Membrane</keyword>
<feature type="transmembrane region" description="Helical" evidence="8">
    <location>
        <begin position="119"/>
        <end position="136"/>
    </location>
</feature>
<evidence type="ECO:0000259" key="9">
    <source>
        <dbReference type="PROSITE" id="PS50263"/>
    </source>
</evidence>
<dbReference type="InterPro" id="IPR036526">
    <property type="entry name" value="C-N_Hydrolase_sf"/>
</dbReference>
<dbReference type="RefSeq" id="WP_135403145.1">
    <property type="nucleotide sequence ID" value="NZ_SRME01000006.1"/>
</dbReference>
<feature type="transmembrane region" description="Helical" evidence="8">
    <location>
        <begin position="190"/>
        <end position="208"/>
    </location>
</feature>
<feature type="transmembrane region" description="Helical" evidence="8">
    <location>
        <begin position="46"/>
        <end position="66"/>
    </location>
</feature>
<dbReference type="InterPro" id="IPR045378">
    <property type="entry name" value="LNT_N"/>
</dbReference>
<comment type="function">
    <text evidence="8">Catalyzes the phospholipid dependent N-acylation of the N-terminal cysteine of apolipoprotein, the last step in lipoprotein maturation.</text>
</comment>